<proteinExistence type="predicted"/>
<keyword evidence="1" id="KW-0472">Membrane</keyword>
<keyword evidence="1" id="KW-1133">Transmembrane helix</keyword>
<evidence type="ECO:0000256" key="1">
    <source>
        <dbReference type="SAM" id="Phobius"/>
    </source>
</evidence>
<gene>
    <name evidence="2" type="ORF">SAMN05216464_10676</name>
</gene>
<evidence type="ECO:0000313" key="3">
    <source>
        <dbReference type="Proteomes" id="UP000199072"/>
    </source>
</evidence>
<dbReference type="Proteomes" id="UP000199072">
    <property type="component" value="Unassembled WGS sequence"/>
</dbReference>
<dbReference type="EMBL" id="FNAI01000006">
    <property type="protein sequence ID" value="SDE42127.1"/>
    <property type="molecule type" value="Genomic_DNA"/>
</dbReference>
<name>A0A1G7CS41_9SPHI</name>
<sequence length="198" mass="22478">MKSFILVLCSQKFCSKNLFSLSSFVFIPLILVLFSFINNPSTRYNLDFFTAHNQFYLSDSGYLSNTGDDEFWSPKAYAARLAVADDVLGISIASYGHVKAQLNVLDAPDKEKDFSRYDHVVEAGVKISSGLLLVYNYPDSKVALKAIVTPGTYRVRVYSYGLTNVNPDEDEGVDHYKINLWKDNNTQRKVLKQFEKEE</sequence>
<evidence type="ECO:0000313" key="2">
    <source>
        <dbReference type="EMBL" id="SDE42127.1"/>
    </source>
</evidence>
<keyword evidence="1" id="KW-0812">Transmembrane</keyword>
<organism evidence="2 3">
    <name type="scientific">Mucilaginibacter pineti</name>
    <dbReference type="NCBI Taxonomy" id="1391627"/>
    <lineage>
        <taxon>Bacteria</taxon>
        <taxon>Pseudomonadati</taxon>
        <taxon>Bacteroidota</taxon>
        <taxon>Sphingobacteriia</taxon>
        <taxon>Sphingobacteriales</taxon>
        <taxon>Sphingobacteriaceae</taxon>
        <taxon>Mucilaginibacter</taxon>
    </lineage>
</organism>
<keyword evidence="3" id="KW-1185">Reference proteome</keyword>
<protein>
    <submittedName>
        <fullName evidence="2">Uncharacterized protein</fullName>
    </submittedName>
</protein>
<accession>A0A1G7CS41</accession>
<feature type="transmembrane region" description="Helical" evidence="1">
    <location>
        <begin position="18"/>
        <end position="37"/>
    </location>
</feature>
<dbReference type="STRING" id="1391627.SAMN05216464_10676"/>
<dbReference type="AlphaFoldDB" id="A0A1G7CS41"/>
<reference evidence="2 3" key="1">
    <citation type="submission" date="2016-10" db="EMBL/GenBank/DDBJ databases">
        <authorList>
            <person name="de Groot N.N."/>
        </authorList>
    </citation>
    <scope>NUCLEOTIDE SEQUENCE [LARGE SCALE GENOMIC DNA]</scope>
    <source>
        <strain evidence="2 3">47C3B</strain>
    </source>
</reference>